<evidence type="ECO:0000313" key="2">
    <source>
        <dbReference type="EMBL" id="MCW5323418.1"/>
    </source>
</evidence>
<feature type="transmembrane region" description="Helical" evidence="1">
    <location>
        <begin position="12"/>
        <end position="30"/>
    </location>
</feature>
<evidence type="ECO:0008006" key="4">
    <source>
        <dbReference type="Google" id="ProtNLM"/>
    </source>
</evidence>
<reference evidence="3" key="1">
    <citation type="submission" date="2023-07" db="EMBL/GenBank/DDBJ databases">
        <title>Verminephrobacter genomes.</title>
        <authorList>
            <person name="Lund M.B."/>
        </authorList>
    </citation>
    <scope>NUCLEOTIDE SEQUENCE [LARGE SCALE GENOMIC DNA]</scope>
    <source>
        <strain evidence="3">AtM5-05</strain>
    </source>
</reference>
<keyword evidence="1" id="KW-1133">Transmembrane helix</keyword>
<dbReference type="Proteomes" id="UP001208935">
    <property type="component" value="Unassembled WGS sequence"/>
</dbReference>
<evidence type="ECO:0000256" key="1">
    <source>
        <dbReference type="SAM" id="Phobius"/>
    </source>
</evidence>
<protein>
    <recommendedName>
        <fullName evidence="4">DUF4145 domain-containing protein</fullName>
    </recommendedName>
</protein>
<evidence type="ECO:0000313" key="3">
    <source>
        <dbReference type="Proteomes" id="UP001208935"/>
    </source>
</evidence>
<organism evidence="2 3">
    <name type="scientific">Verminephrobacter aporrectodeae subsp. tuberculatae</name>
    <dbReference type="NCBI Taxonomy" id="1110392"/>
    <lineage>
        <taxon>Bacteria</taxon>
        <taxon>Pseudomonadati</taxon>
        <taxon>Pseudomonadota</taxon>
        <taxon>Betaproteobacteria</taxon>
        <taxon>Burkholderiales</taxon>
        <taxon>Comamonadaceae</taxon>
        <taxon>Verminephrobacter</taxon>
    </lineage>
</organism>
<keyword evidence="1" id="KW-0472">Membrane</keyword>
<proteinExistence type="predicted"/>
<name>A0ABT3KYL4_9BURK</name>
<sequence>MTPTAWDALAKIIPPVLIVAGWYVVVSNQARQSRRKVIREELETLLTLVTELGEMAIKFHTHSYDEDLRRNILIRFARITRRADLLPRIARTSWITWDAVAAKRLPDPIDRIIALRQAVTLHHFDDPKQPALGTDSREMDLIVNACHDLLMSLDEILITALD</sequence>
<keyword evidence="3" id="KW-1185">Reference proteome</keyword>
<dbReference type="EMBL" id="QZCW01000004">
    <property type="protein sequence ID" value="MCW5323418.1"/>
    <property type="molecule type" value="Genomic_DNA"/>
</dbReference>
<gene>
    <name evidence="2" type="ORF">D5039_20420</name>
</gene>
<accession>A0ABT3KYL4</accession>
<dbReference type="RefSeq" id="WP_265257721.1">
    <property type="nucleotide sequence ID" value="NZ_QZCV01000002.1"/>
</dbReference>
<keyword evidence="1" id="KW-0812">Transmembrane</keyword>
<comment type="caution">
    <text evidence="2">The sequence shown here is derived from an EMBL/GenBank/DDBJ whole genome shotgun (WGS) entry which is preliminary data.</text>
</comment>